<keyword evidence="1" id="KW-0812">Transmembrane</keyword>
<sequence length="69" mass="7157">MVSESTSRRAAGIVVIVGAFVLLYALAARNDLTPAFVASTLPLFGLGAALVVGGGLVRRYVHHLHGPTE</sequence>
<accession>A0ABD5VIP5</accession>
<proteinExistence type="predicted"/>
<dbReference type="AlphaFoldDB" id="A0ABD5VIP5"/>
<name>A0ABD5VIP5_9EURY</name>
<comment type="caution">
    <text evidence="2">The sequence shown here is derived from an EMBL/GenBank/DDBJ whole genome shotgun (WGS) entry which is preliminary data.</text>
</comment>
<keyword evidence="1" id="KW-1133">Transmembrane helix</keyword>
<protein>
    <recommendedName>
        <fullName evidence="4">PEP-CTERM protein-sorting domain-containing protein</fullName>
    </recommendedName>
</protein>
<dbReference type="RefSeq" id="WP_336350034.1">
    <property type="nucleotide sequence ID" value="NZ_JAZAQL010000002.1"/>
</dbReference>
<keyword evidence="3" id="KW-1185">Reference proteome</keyword>
<feature type="transmembrane region" description="Helical" evidence="1">
    <location>
        <begin position="37"/>
        <end position="57"/>
    </location>
</feature>
<evidence type="ECO:0000313" key="2">
    <source>
        <dbReference type="EMBL" id="MFC6953057.1"/>
    </source>
</evidence>
<evidence type="ECO:0008006" key="4">
    <source>
        <dbReference type="Google" id="ProtNLM"/>
    </source>
</evidence>
<reference evidence="2 3" key="1">
    <citation type="journal article" date="2019" name="Int. J. Syst. Evol. Microbiol.">
        <title>The Global Catalogue of Microorganisms (GCM) 10K type strain sequencing project: providing services to taxonomists for standard genome sequencing and annotation.</title>
        <authorList>
            <consortium name="The Broad Institute Genomics Platform"/>
            <consortium name="The Broad Institute Genome Sequencing Center for Infectious Disease"/>
            <person name="Wu L."/>
            <person name="Ma J."/>
        </authorList>
    </citation>
    <scope>NUCLEOTIDE SEQUENCE [LARGE SCALE GENOMIC DNA]</scope>
    <source>
        <strain evidence="2 3">GX26</strain>
    </source>
</reference>
<gene>
    <name evidence="2" type="ORF">ACFQGB_09290</name>
</gene>
<organism evidence="2 3">
    <name type="scientific">Halorubellus litoreus</name>
    <dbReference type="NCBI Taxonomy" id="755308"/>
    <lineage>
        <taxon>Archaea</taxon>
        <taxon>Methanobacteriati</taxon>
        <taxon>Methanobacteriota</taxon>
        <taxon>Stenosarchaea group</taxon>
        <taxon>Halobacteria</taxon>
        <taxon>Halobacteriales</taxon>
        <taxon>Halorubellaceae</taxon>
        <taxon>Halorubellus</taxon>
    </lineage>
</organism>
<evidence type="ECO:0000313" key="3">
    <source>
        <dbReference type="Proteomes" id="UP001596395"/>
    </source>
</evidence>
<dbReference type="Proteomes" id="UP001596395">
    <property type="component" value="Unassembled WGS sequence"/>
</dbReference>
<keyword evidence="1" id="KW-0472">Membrane</keyword>
<dbReference type="EMBL" id="JBHSXN010000002">
    <property type="protein sequence ID" value="MFC6953057.1"/>
    <property type="molecule type" value="Genomic_DNA"/>
</dbReference>
<evidence type="ECO:0000256" key="1">
    <source>
        <dbReference type="SAM" id="Phobius"/>
    </source>
</evidence>